<dbReference type="GO" id="GO:0003700">
    <property type="term" value="F:DNA-binding transcription factor activity"/>
    <property type="evidence" value="ECO:0007669"/>
    <property type="project" value="InterPro"/>
</dbReference>
<comment type="caution">
    <text evidence="5">The sequence shown here is derived from an EMBL/GenBank/DDBJ whole genome shotgun (WGS) entry which is preliminary data.</text>
</comment>
<name>A0A370FAC8_9BURK</name>
<dbReference type="InterPro" id="IPR011991">
    <property type="entry name" value="ArsR-like_HTH"/>
</dbReference>
<dbReference type="InterPro" id="IPR036388">
    <property type="entry name" value="WH-like_DNA-bd_sf"/>
</dbReference>
<keyword evidence="3" id="KW-0804">Transcription</keyword>
<reference evidence="5 6" key="1">
    <citation type="submission" date="2018-07" db="EMBL/GenBank/DDBJ databases">
        <title>Genomic Encyclopedia of Type Strains, Phase IV (KMG-IV): sequencing the most valuable type-strain genomes for metagenomic binning, comparative biology and taxonomic classification.</title>
        <authorList>
            <person name="Goeker M."/>
        </authorList>
    </citation>
    <scope>NUCLEOTIDE SEQUENCE [LARGE SCALE GENOMIC DNA]</scope>
    <source>
        <strain evidence="5 6">DSM 21352</strain>
    </source>
</reference>
<evidence type="ECO:0000313" key="6">
    <source>
        <dbReference type="Proteomes" id="UP000255265"/>
    </source>
</evidence>
<evidence type="ECO:0000256" key="2">
    <source>
        <dbReference type="ARBA" id="ARBA00023125"/>
    </source>
</evidence>
<feature type="domain" description="HTH arsR-type" evidence="4">
    <location>
        <begin position="10"/>
        <end position="103"/>
    </location>
</feature>
<dbReference type="PANTHER" id="PTHR43132:SF2">
    <property type="entry name" value="ARSENICAL RESISTANCE OPERON REPRESSOR ARSR-RELATED"/>
    <property type="match status" value="1"/>
</dbReference>
<accession>A0A370FAC8</accession>
<dbReference type="Proteomes" id="UP000255265">
    <property type="component" value="Unassembled WGS sequence"/>
</dbReference>
<keyword evidence="2" id="KW-0238">DNA-binding</keyword>
<dbReference type="PANTHER" id="PTHR43132">
    <property type="entry name" value="ARSENICAL RESISTANCE OPERON REPRESSOR ARSR-RELATED"/>
    <property type="match status" value="1"/>
</dbReference>
<dbReference type="AlphaFoldDB" id="A0A370FAC8"/>
<dbReference type="PROSITE" id="PS50987">
    <property type="entry name" value="HTH_ARSR_2"/>
    <property type="match status" value="1"/>
</dbReference>
<sequence length="103" mass="11261">MTHINPEHALLQEGAQQAAAFLRALGNESRLLVLCLLGKHGELSVGALQAEVGLGQSALSQHLARLREDGLVASRREGQMVYYRIDDPRAGRMIELLAELFCP</sequence>
<gene>
    <name evidence="5" type="ORF">DFR41_111127</name>
</gene>
<dbReference type="SUPFAM" id="SSF46785">
    <property type="entry name" value="Winged helix' DNA-binding domain"/>
    <property type="match status" value="1"/>
</dbReference>
<dbReference type="EMBL" id="QQAV01000011">
    <property type="protein sequence ID" value="RDI20151.1"/>
    <property type="molecule type" value="Genomic_DNA"/>
</dbReference>
<dbReference type="Pfam" id="PF01022">
    <property type="entry name" value="HTH_5"/>
    <property type="match status" value="1"/>
</dbReference>
<evidence type="ECO:0000256" key="1">
    <source>
        <dbReference type="ARBA" id="ARBA00023015"/>
    </source>
</evidence>
<proteinExistence type="predicted"/>
<dbReference type="InterPro" id="IPR036390">
    <property type="entry name" value="WH_DNA-bd_sf"/>
</dbReference>
<dbReference type="GO" id="GO:0003677">
    <property type="term" value="F:DNA binding"/>
    <property type="evidence" value="ECO:0007669"/>
    <property type="project" value="UniProtKB-KW"/>
</dbReference>
<keyword evidence="6" id="KW-1185">Reference proteome</keyword>
<dbReference type="NCBIfam" id="NF033788">
    <property type="entry name" value="HTH_metalloreg"/>
    <property type="match status" value="1"/>
</dbReference>
<protein>
    <submittedName>
        <fullName evidence="5">ArsR family transcriptional regulator</fullName>
    </submittedName>
</protein>
<dbReference type="SMART" id="SM00418">
    <property type="entry name" value="HTH_ARSR"/>
    <property type="match status" value="1"/>
</dbReference>
<dbReference type="RefSeq" id="WP_114804371.1">
    <property type="nucleotide sequence ID" value="NZ_QQAV01000011.1"/>
</dbReference>
<evidence type="ECO:0000259" key="4">
    <source>
        <dbReference type="PROSITE" id="PS50987"/>
    </source>
</evidence>
<dbReference type="InterPro" id="IPR051011">
    <property type="entry name" value="Metal_resp_trans_reg"/>
</dbReference>
<dbReference type="PRINTS" id="PR00778">
    <property type="entry name" value="HTHARSR"/>
</dbReference>
<evidence type="ECO:0000256" key="3">
    <source>
        <dbReference type="ARBA" id="ARBA00023163"/>
    </source>
</evidence>
<dbReference type="Gene3D" id="1.10.10.10">
    <property type="entry name" value="Winged helix-like DNA-binding domain superfamily/Winged helix DNA-binding domain"/>
    <property type="match status" value="1"/>
</dbReference>
<organism evidence="5 6">
    <name type="scientific">Pseudacidovorax intermedius</name>
    <dbReference type="NCBI Taxonomy" id="433924"/>
    <lineage>
        <taxon>Bacteria</taxon>
        <taxon>Pseudomonadati</taxon>
        <taxon>Pseudomonadota</taxon>
        <taxon>Betaproteobacteria</taxon>
        <taxon>Burkholderiales</taxon>
        <taxon>Comamonadaceae</taxon>
        <taxon>Pseudacidovorax</taxon>
    </lineage>
</organism>
<dbReference type="InterPro" id="IPR001845">
    <property type="entry name" value="HTH_ArsR_DNA-bd_dom"/>
</dbReference>
<dbReference type="OrthoDB" id="5296924at2"/>
<evidence type="ECO:0000313" key="5">
    <source>
        <dbReference type="EMBL" id="RDI20151.1"/>
    </source>
</evidence>
<keyword evidence="1" id="KW-0805">Transcription regulation</keyword>
<dbReference type="CDD" id="cd00090">
    <property type="entry name" value="HTH_ARSR"/>
    <property type="match status" value="1"/>
</dbReference>